<dbReference type="Gene3D" id="1.10.287.110">
    <property type="entry name" value="DnaJ domain"/>
    <property type="match status" value="1"/>
</dbReference>
<gene>
    <name evidence="4" type="ORF">FYJ33_00580</name>
</gene>
<dbReference type="PRINTS" id="PR00625">
    <property type="entry name" value="JDOMAIN"/>
</dbReference>
<evidence type="ECO:0000256" key="2">
    <source>
        <dbReference type="PROSITE-ProRule" id="PRU00339"/>
    </source>
</evidence>
<dbReference type="SMART" id="SM00271">
    <property type="entry name" value="DnaJ"/>
    <property type="match status" value="1"/>
</dbReference>
<keyword evidence="2" id="KW-0802">TPR repeat</keyword>
<keyword evidence="1" id="KW-0235">DNA replication</keyword>
<dbReference type="PANTHER" id="PTHR24074">
    <property type="entry name" value="CO-CHAPERONE PROTEIN DJLA"/>
    <property type="match status" value="1"/>
</dbReference>
<dbReference type="InterPro" id="IPR001623">
    <property type="entry name" value="DnaJ_domain"/>
</dbReference>
<feature type="domain" description="J" evidence="3">
    <location>
        <begin position="3"/>
        <end position="85"/>
    </location>
</feature>
<dbReference type="CDD" id="cd06257">
    <property type="entry name" value="DnaJ"/>
    <property type="match status" value="1"/>
</dbReference>
<dbReference type="PROSITE" id="PS50005">
    <property type="entry name" value="TPR"/>
    <property type="match status" value="1"/>
</dbReference>
<dbReference type="RefSeq" id="WP_154529824.1">
    <property type="nucleotide sequence ID" value="NZ_JAQXTV010000132.1"/>
</dbReference>
<name>A0A7X2SZV2_9CLOT</name>
<comment type="caution">
    <text evidence="4">The sequence shown here is derived from an EMBL/GenBank/DDBJ whole genome shotgun (WGS) entry which is preliminary data.</text>
</comment>
<sequence length="198" mass="23165">MRNPYEVLGVNENASEAEIKKAYRELAKKYHPDQYGTNPLKELAEEKMREINEAYDSLMKNPQGSNNTYSSQQNNYSNSAYDYRQIRVLINQRRISEAEAKLTQIQTRDAEWNYLYGLVLFQKGWYDSAVNYISTACSLDPNNFEYRQTLNSIRGRNNSYERQYRQNNNSDDFCNLCLNLWCLDSICECFGGDLIPCC</sequence>
<feature type="repeat" description="TPR" evidence="2">
    <location>
        <begin position="110"/>
        <end position="143"/>
    </location>
</feature>
<dbReference type="InterPro" id="IPR019734">
    <property type="entry name" value="TPR_rpt"/>
</dbReference>
<protein>
    <submittedName>
        <fullName evidence="4">DnaJ domain-containing protein</fullName>
    </submittedName>
</protein>
<dbReference type="AlphaFoldDB" id="A0A7X2SZV2"/>
<dbReference type="GO" id="GO:0006260">
    <property type="term" value="P:DNA replication"/>
    <property type="evidence" value="ECO:0007669"/>
    <property type="project" value="UniProtKB-KW"/>
</dbReference>
<evidence type="ECO:0000313" key="4">
    <source>
        <dbReference type="EMBL" id="MSR89941.1"/>
    </source>
</evidence>
<organism evidence="4 5">
    <name type="scientific">Inconstantimicrobium porci</name>
    <dbReference type="NCBI Taxonomy" id="2652291"/>
    <lineage>
        <taxon>Bacteria</taxon>
        <taxon>Bacillati</taxon>
        <taxon>Bacillota</taxon>
        <taxon>Clostridia</taxon>
        <taxon>Eubacteriales</taxon>
        <taxon>Clostridiaceae</taxon>
        <taxon>Inconstantimicrobium</taxon>
    </lineage>
</organism>
<proteinExistence type="predicted"/>
<keyword evidence="5" id="KW-1185">Reference proteome</keyword>
<dbReference type="InterPro" id="IPR050817">
    <property type="entry name" value="DjlA_DnaK_co-chaperone"/>
</dbReference>
<dbReference type="InterPro" id="IPR011990">
    <property type="entry name" value="TPR-like_helical_dom_sf"/>
</dbReference>
<evidence type="ECO:0000259" key="3">
    <source>
        <dbReference type="PROSITE" id="PS50076"/>
    </source>
</evidence>
<dbReference type="Proteomes" id="UP000460287">
    <property type="component" value="Unassembled WGS sequence"/>
</dbReference>
<reference evidence="4 5" key="1">
    <citation type="submission" date="2019-08" db="EMBL/GenBank/DDBJ databases">
        <title>In-depth cultivation of the pig gut microbiome towards novel bacterial diversity and tailored functional studies.</title>
        <authorList>
            <person name="Wylensek D."/>
            <person name="Hitch T.C.A."/>
            <person name="Clavel T."/>
        </authorList>
    </citation>
    <scope>NUCLEOTIDE SEQUENCE [LARGE SCALE GENOMIC DNA]</scope>
    <source>
        <strain evidence="4 5">WCA-383-APC-5B</strain>
    </source>
</reference>
<dbReference type="EMBL" id="VULX01000001">
    <property type="protein sequence ID" value="MSR89941.1"/>
    <property type="molecule type" value="Genomic_DNA"/>
</dbReference>
<dbReference type="SUPFAM" id="SSF48452">
    <property type="entry name" value="TPR-like"/>
    <property type="match status" value="1"/>
</dbReference>
<dbReference type="SUPFAM" id="SSF46565">
    <property type="entry name" value="Chaperone J-domain"/>
    <property type="match status" value="1"/>
</dbReference>
<dbReference type="InterPro" id="IPR036869">
    <property type="entry name" value="J_dom_sf"/>
</dbReference>
<accession>A0A7X2SZV2</accession>
<dbReference type="PROSITE" id="PS50076">
    <property type="entry name" value="DNAJ_2"/>
    <property type="match status" value="1"/>
</dbReference>
<dbReference type="Pfam" id="PF00226">
    <property type="entry name" value="DnaJ"/>
    <property type="match status" value="1"/>
</dbReference>
<evidence type="ECO:0000256" key="1">
    <source>
        <dbReference type="ARBA" id="ARBA00022705"/>
    </source>
</evidence>
<dbReference type="Gene3D" id="1.25.40.10">
    <property type="entry name" value="Tetratricopeptide repeat domain"/>
    <property type="match status" value="1"/>
</dbReference>
<evidence type="ECO:0000313" key="5">
    <source>
        <dbReference type="Proteomes" id="UP000460287"/>
    </source>
</evidence>